<evidence type="ECO:0000256" key="4">
    <source>
        <dbReference type="ARBA" id="ARBA00033753"/>
    </source>
</evidence>
<dbReference type="Gene3D" id="3.40.225.10">
    <property type="entry name" value="Class II aldolase/adducin N-terminal domain"/>
    <property type="match status" value="1"/>
</dbReference>
<dbReference type="CDD" id="cd09281">
    <property type="entry name" value="UPF0066"/>
    <property type="match status" value="1"/>
</dbReference>
<feature type="domain" description="TsaA-like" evidence="6">
    <location>
        <begin position="5"/>
        <end position="137"/>
    </location>
</feature>
<evidence type="ECO:0000256" key="1">
    <source>
        <dbReference type="ARBA" id="ARBA00022691"/>
    </source>
</evidence>
<comment type="caution">
    <text evidence="7">The sequence shown here is derived from an EMBL/GenBank/DDBJ whole genome shotgun (WGS) entry which is preliminary data.</text>
</comment>
<evidence type="ECO:0000256" key="3">
    <source>
        <dbReference type="ARBA" id="ARBA00023239"/>
    </source>
</evidence>
<dbReference type="SUPFAM" id="SSF118196">
    <property type="entry name" value="YaeB-like"/>
    <property type="match status" value="1"/>
</dbReference>
<proteinExistence type="inferred from homology"/>
<dbReference type="InterPro" id="IPR023370">
    <property type="entry name" value="TrmO-like_N"/>
</dbReference>
<dbReference type="GO" id="GO:0005829">
    <property type="term" value="C:cytosol"/>
    <property type="evidence" value="ECO:0007669"/>
    <property type="project" value="TreeGrafter"/>
</dbReference>
<dbReference type="InterPro" id="IPR001303">
    <property type="entry name" value="Aldolase_II/adducin_N"/>
</dbReference>
<gene>
    <name evidence="7" type="ORF">DSM101010T_30040</name>
</gene>
<dbReference type="Proteomes" id="UP000503840">
    <property type="component" value="Unassembled WGS sequence"/>
</dbReference>
<feature type="region of interest" description="Disordered" evidence="5">
    <location>
        <begin position="71"/>
        <end position="90"/>
    </location>
</feature>
<dbReference type="GO" id="GO:0016832">
    <property type="term" value="F:aldehyde-lyase activity"/>
    <property type="evidence" value="ECO:0007669"/>
    <property type="project" value="TreeGrafter"/>
</dbReference>
<evidence type="ECO:0000313" key="8">
    <source>
        <dbReference type="Proteomes" id="UP000503840"/>
    </source>
</evidence>
<dbReference type="SUPFAM" id="SSF53639">
    <property type="entry name" value="AraD/HMP-PK domain-like"/>
    <property type="match status" value="1"/>
</dbReference>
<dbReference type="Pfam" id="PF00596">
    <property type="entry name" value="Aldolase_II"/>
    <property type="match status" value="1"/>
</dbReference>
<keyword evidence="7" id="KW-0489">Methyltransferase</keyword>
<dbReference type="InterPro" id="IPR036413">
    <property type="entry name" value="YaeB-like_sf"/>
</dbReference>
<protein>
    <submittedName>
        <fullName evidence="7">Bifunctional tRNA (N6-threonylcarbamoyladenosine(37)-N6)-methyltransferase TrmO/aldolase</fullName>
    </submittedName>
</protein>
<reference evidence="7 8" key="1">
    <citation type="submission" date="2020-05" db="EMBL/GenBank/DDBJ databases">
        <title>Draft genome sequence of Desulfovibrio sp. strain HN2T.</title>
        <authorList>
            <person name="Ueno A."/>
            <person name="Tamazawa S."/>
            <person name="Tamamura S."/>
            <person name="Murakami T."/>
            <person name="Kiyama T."/>
            <person name="Inomata H."/>
            <person name="Amano Y."/>
            <person name="Miyakawa K."/>
            <person name="Tamaki H."/>
            <person name="Naganuma T."/>
            <person name="Kaneko K."/>
        </authorList>
    </citation>
    <scope>NUCLEOTIDE SEQUENCE [LARGE SCALE GENOMIC DNA]</scope>
    <source>
        <strain evidence="7 8">HN2</strain>
    </source>
</reference>
<dbReference type="PROSITE" id="PS51668">
    <property type="entry name" value="TSAA_2"/>
    <property type="match status" value="1"/>
</dbReference>
<keyword evidence="8" id="KW-1185">Reference proteome</keyword>
<dbReference type="InterPro" id="IPR050197">
    <property type="entry name" value="Aldolase_class_II_sugar_metab"/>
</dbReference>
<dbReference type="AlphaFoldDB" id="A0A7J0BLW8"/>
<dbReference type="GO" id="GO:0032259">
    <property type="term" value="P:methylation"/>
    <property type="evidence" value="ECO:0007669"/>
    <property type="project" value="UniProtKB-KW"/>
</dbReference>
<dbReference type="InterPro" id="IPR036414">
    <property type="entry name" value="YaeB_N_sf"/>
</dbReference>
<organism evidence="7 8">
    <name type="scientific">Desulfovibrio subterraneus</name>
    <dbReference type="NCBI Taxonomy" id="2718620"/>
    <lineage>
        <taxon>Bacteria</taxon>
        <taxon>Pseudomonadati</taxon>
        <taxon>Thermodesulfobacteriota</taxon>
        <taxon>Desulfovibrionia</taxon>
        <taxon>Desulfovibrionales</taxon>
        <taxon>Desulfovibrionaceae</taxon>
        <taxon>Desulfovibrio</taxon>
    </lineage>
</organism>
<dbReference type="GO" id="GO:0019323">
    <property type="term" value="P:pentose catabolic process"/>
    <property type="evidence" value="ECO:0007669"/>
    <property type="project" value="TreeGrafter"/>
</dbReference>
<evidence type="ECO:0000256" key="5">
    <source>
        <dbReference type="SAM" id="MobiDB-lite"/>
    </source>
</evidence>
<keyword evidence="3" id="KW-0456">Lyase</keyword>
<comment type="similarity">
    <text evidence="4">Belongs to the tRNA methyltransferase O family.</text>
</comment>
<keyword evidence="1" id="KW-0949">S-adenosyl-L-methionine</keyword>
<dbReference type="PANTHER" id="PTHR22789:SF0">
    <property type="entry name" value="3-OXO-TETRONATE 4-PHOSPHATE DECARBOXYLASE-RELATED"/>
    <property type="match status" value="1"/>
</dbReference>
<dbReference type="EMBL" id="BLVO01000016">
    <property type="protein sequence ID" value="GFM34639.1"/>
    <property type="molecule type" value="Genomic_DNA"/>
</dbReference>
<dbReference type="Gene3D" id="2.40.30.70">
    <property type="entry name" value="YaeB-like"/>
    <property type="match status" value="1"/>
</dbReference>
<evidence type="ECO:0000259" key="6">
    <source>
        <dbReference type="PROSITE" id="PS51668"/>
    </source>
</evidence>
<dbReference type="InterPro" id="IPR036409">
    <property type="entry name" value="Aldolase_II/adducin_N_sf"/>
</dbReference>
<evidence type="ECO:0000313" key="7">
    <source>
        <dbReference type="EMBL" id="GFM34639.1"/>
    </source>
</evidence>
<dbReference type="Pfam" id="PF01980">
    <property type="entry name" value="TrmO_N"/>
    <property type="match status" value="1"/>
</dbReference>
<accession>A0A7J0BLW8</accession>
<keyword evidence="7" id="KW-0808">Transferase</keyword>
<name>A0A7J0BLW8_9BACT</name>
<dbReference type="RefSeq" id="WP_174406932.1">
    <property type="nucleotide sequence ID" value="NZ_BLVO01000016.1"/>
</dbReference>
<sequence length="335" mass="36997">MDRELQIIGTVSSSLKRLEECPKQGDEGAPEAWVEINEAFVPGLDSLVEGQNVTLLTWMHQADREVLAVHPRGDTDRPKRGVFNTRSPARPNPVGMHEVRILEIKRNLLRVFPLEVIDGTPVIDIKSEFIQRRGEQDARTTWGGGIPSREADMLRDVCRRAWQRRLLSGFNGNVSMRLGENCLITCTGSAKGNLKPGDLALMNIVTGEVLAGGKPSSEAGMHLEIYRNQPQAQAVVHTHPPKLLALGVRVPVQDMLRLPIFESDLIRAKFTSIRDNEPGTQALARDAGVAALQHEGIYLERHGLACWGPDPAWALALSEEIEHLAGVHLDVLVKE</sequence>
<evidence type="ECO:0000256" key="2">
    <source>
        <dbReference type="ARBA" id="ARBA00022723"/>
    </source>
</evidence>
<dbReference type="NCBIfam" id="TIGR00104">
    <property type="entry name" value="tRNA_TsaA"/>
    <property type="match status" value="1"/>
</dbReference>
<dbReference type="PANTHER" id="PTHR22789">
    <property type="entry name" value="FUCULOSE PHOSPHATE ALDOLASE"/>
    <property type="match status" value="1"/>
</dbReference>
<dbReference type="SMART" id="SM01007">
    <property type="entry name" value="Aldolase_II"/>
    <property type="match status" value="1"/>
</dbReference>
<dbReference type="GO" id="GO:0008168">
    <property type="term" value="F:methyltransferase activity"/>
    <property type="evidence" value="ECO:0007669"/>
    <property type="project" value="UniProtKB-KW"/>
</dbReference>
<dbReference type="GO" id="GO:0046872">
    <property type="term" value="F:metal ion binding"/>
    <property type="evidence" value="ECO:0007669"/>
    <property type="project" value="UniProtKB-KW"/>
</dbReference>
<keyword evidence="2" id="KW-0479">Metal-binding</keyword>